<dbReference type="Pfam" id="PF13041">
    <property type="entry name" value="PPR_2"/>
    <property type="match status" value="3"/>
</dbReference>
<evidence type="ECO:0000313" key="6">
    <source>
        <dbReference type="Proteomes" id="UP000026960"/>
    </source>
</evidence>
<reference evidence="5" key="1">
    <citation type="journal article" date="2009" name="Rice">
        <title>De Novo Next Generation Sequencing of Plant Genomes.</title>
        <authorList>
            <person name="Rounsley S."/>
            <person name="Marri P.R."/>
            <person name="Yu Y."/>
            <person name="He R."/>
            <person name="Sisneros N."/>
            <person name="Goicoechea J.L."/>
            <person name="Lee S.J."/>
            <person name="Angelova A."/>
            <person name="Kudrna D."/>
            <person name="Luo M."/>
            <person name="Affourtit J."/>
            <person name="Desany B."/>
            <person name="Knight J."/>
            <person name="Niazi F."/>
            <person name="Egholm M."/>
            <person name="Wing R.A."/>
        </authorList>
    </citation>
    <scope>NUCLEOTIDE SEQUENCE [LARGE SCALE GENOMIC DNA]</scope>
    <source>
        <strain evidence="5">cv. IRGC 105608</strain>
    </source>
</reference>
<feature type="repeat" description="PPR" evidence="4">
    <location>
        <begin position="294"/>
        <end position="328"/>
    </location>
</feature>
<dbReference type="eggNOG" id="KOG4197">
    <property type="taxonomic scope" value="Eukaryota"/>
</dbReference>
<proteinExistence type="inferred from homology"/>
<dbReference type="SUPFAM" id="SSF52425">
    <property type="entry name" value="Cryptochrome/photolyase, N-terminal domain"/>
    <property type="match status" value="1"/>
</dbReference>
<dbReference type="InterPro" id="IPR002885">
    <property type="entry name" value="PPR_rpt"/>
</dbReference>
<dbReference type="PaxDb" id="65489-OBART09G17500.1"/>
<dbReference type="InterPro" id="IPR014729">
    <property type="entry name" value="Rossmann-like_a/b/a_fold"/>
</dbReference>
<keyword evidence="3" id="KW-0809">Transit peptide</keyword>
<name>A0A0D3H9B7_9ORYZ</name>
<feature type="repeat" description="PPR" evidence="4">
    <location>
        <begin position="259"/>
        <end position="293"/>
    </location>
</feature>
<dbReference type="InterPro" id="IPR011990">
    <property type="entry name" value="TPR-like_helical_dom_sf"/>
</dbReference>
<evidence type="ECO:0000256" key="4">
    <source>
        <dbReference type="PROSITE-ProRule" id="PRU00708"/>
    </source>
</evidence>
<dbReference type="PANTHER" id="PTHR46128">
    <property type="entry name" value="MITOCHONDRIAL GROUP I INTRON SPLICING FACTOR CCM1"/>
    <property type="match status" value="1"/>
</dbReference>
<protein>
    <recommendedName>
        <fullName evidence="7">Pentacotripeptide-repeat region of PRORP domain-containing protein</fullName>
    </recommendedName>
</protein>
<keyword evidence="6" id="KW-1185">Reference proteome</keyword>
<evidence type="ECO:0000313" key="5">
    <source>
        <dbReference type="EnsemblPlants" id="OBART09G17500.1"/>
    </source>
</evidence>
<evidence type="ECO:0008006" key="7">
    <source>
        <dbReference type="Google" id="ProtNLM"/>
    </source>
</evidence>
<evidence type="ECO:0000256" key="2">
    <source>
        <dbReference type="ARBA" id="ARBA00022737"/>
    </source>
</evidence>
<reference evidence="5" key="2">
    <citation type="submission" date="2015-03" db="UniProtKB">
        <authorList>
            <consortium name="EnsemblPlants"/>
        </authorList>
    </citation>
    <scope>IDENTIFICATION</scope>
</reference>
<accession>A0A0D3H9B7</accession>
<dbReference type="HOGENOM" id="CLU_021558_0_0_1"/>
<comment type="similarity">
    <text evidence="1">Belongs to the PPR family. P subfamily.</text>
</comment>
<organism evidence="5">
    <name type="scientific">Oryza barthii</name>
    <dbReference type="NCBI Taxonomy" id="65489"/>
    <lineage>
        <taxon>Eukaryota</taxon>
        <taxon>Viridiplantae</taxon>
        <taxon>Streptophyta</taxon>
        <taxon>Embryophyta</taxon>
        <taxon>Tracheophyta</taxon>
        <taxon>Spermatophyta</taxon>
        <taxon>Magnoliopsida</taxon>
        <taxon>Liliopsida</taxon>
        <taxon>Poales</taxon>
        <taxon>Poaceae</taxon>
        <taxon>BOP clade</taxon>
        <taxon>Oryzoideae</taxon>
        <taxon>Oryzeae</taxon>
        <taxon>Oryzinae</taxon>
        <taxon>Oryza</taxon>
    </lineage>
</organism>
<feature type="repeat" description="PPR" evidence="4">
    <location>
        <begin position="189"/>
        <end position="223"/>
    </location>
</feature>
<feature type="repeat" description="PPR" evidence="4">
    <location>
        <begin position="224"/>
        <end position="258"/>
    </location>
</feature>
<dbReference type="eggNOG" id="KOG0133">
    <property type="taxonomic scope" value="Eukaryota"/>
</dbReference>
<dbReference type="AlphaFoldDB" id="A0A0D3H9B7"/>
<dbReference type="Gramene" id="OBART09G17500.1">
    <property type="protein sequence ID" value="OBART09G17500.1"/>
    <property type="gene ID" value="OBART09G17500"/>
</dbReference>
<evidence type="ECO:0000256" key="1">
    <source>
        <dbReference type="ARBA" id="ARBA00007626"/>
    </source>
</evidence>
<dbReference type="STRING" id="65489.A0A0D3H9B7"/>
<dbReference type="InterPro" id="IPR036155">
    <property type="entry name" value="Crypto/Photolyase_N_sf"/>
</dbReference>
<dbReference type="Proteomes" id="UP000026960">
    <property type="component" value="Chromosome 9"/>
</dbReference>
<evidence type="ECO:0000256" key="3">
    <source>
        <dbReference type="ARBA" id="ARBA00022946"/>
    </source>
</evidence>
<feature type="repeat" description="PPR" evidence="4">
    <location>
        <begin position="329"/>
        <end position="363"/>
    </location>
</feature>
<dbReference type="PANTHER" id="PTHR46128:SF76">
    <property type="entry name" value="PENTACOTRIPEPTIDE-REPEAT REGION OF PRORP DOMAIN-CONTAINING PROTEIN"/>
    <property type="match status" value="1"/>
</dbReference>
<dbReference type="InterPro" id="IPR050872">
    <property type="entry name" value="PPR_P_subfamily"/>
</dbReference>
<dbReference type="EnsemblPlants" id="OBART09G17500.1">
    <property type="protein sequence ID" value="OBART09G17500.1"/>
    <property type="gene ID" value="OBART09G17500"/>
</dbReference>
<keyword evidence="2" id="KW-0677">Repeat</keyword>
<dbReference type="Pfam" id="PF01535">
    <property type="entry name" value="PPR"/>
    <property type="match status" value="1"/>
</dbReference>
<sequence length="753" mass="83517">MLPSPPAPPPISPARLHKLVTSQSDPLLALELVTVTAPTTAPHPSTLHALALRLSRRREHLPHALALLRRLPSPPSPRILLPLLLSALRLRRQPHLFLSTFNSLFVSGPSPLPLHPELLLRLLSVLSSTASYFPCALHLLRDVSTRLPLPEPLVLASHNLLIEAAARSGHLAVSISLFHRLRSLHVSPNAETYRILTQSLCRRGQVRTAANLLDEMLHRGIPADPLAYTTVLNALCRKKQLREAYRLLCLMRGREVSPDIVHYNTVIVGMCREGRPLDACKVFRDMRESGCAPNAVAYTAVVNRLCVSGLYDKAEAYLDDMLGKGLLPHFSVFHSVIKGCCAVGKVNEAAGMMTRMLDLGMVPHAETWSSVIRSVCSDEDNVEVRRYCLTSTKTYRILTQSLCRRGQVHTAATLLDEMLHRGIPADPLAYTTVLNALCLGKVNEAAGMMTLMLDLGMVPHAETWSSVIRSVCSDEDNVEVRRYCLTSTKKFPSIKVKHMVCLKIDASKWREQLLFSPNFLRRPAPPLSGMCQIMKVLIGMDEIKGYSDTMLELLLFALEDLKMVLKSQESDLLIGLGNAEDVVLKLVNEVQAGLIFTEEEVEYRVRNVLASVESSLSNASFLSGNPPEIVVWSASLYDYKNPRELSTSHNQFLKEKLPMNTPLAAPSLPALNIEIETGSLPTLEELKGFLKERRTSEDNWVPLTSTSARSILKKTLSQIKLQTAAPRFCIRGSDNLPKPKAFGSPWFMISGFC</sequence>
<dbReference type="Gene3D" id="1.25.40.10">
    <property type="entry name" value="Tetratricopeptide repeat domain"/>
    <property type="match status" value="3"/>
</dbReference>
<dbReference type="PROSITE" id="PS51375">
    <property type="entry name" value="PPR"/>
    <property type="match status" value="6"/>
</dbReference>
<feature type="repeat" description="PPR" evidence="4">
    <location>
        <begin position="391"/>
        <end position="425"/>
    </location>
</feature>
<dbReference type="NCBIfam" id="TIGR00756">
    <property type="entry name" value="PPR"/>
    <property type="match status" value="6"/>
</dbReference>
<dbReference type="Gene3D" id="3.40.50.620">
    <property type="entry name" value="HUPs"/>
    <property type="match status" value="1"/>
</dbReference>